<dbReference type="InterPro" id="IPR003959">
    <property type="entry name" value="ATPase_AAA_core"/>
</dbReference>
<name>A0AAU9U4Q1_EUPED</name>
<comment type="subcellular location">
    <subcellularLocation>
        <location evidence="1">Nucleus</location>
    </subcellularLocation>
</comment>
<dbReference type="Gene3D" id="1.10.8.60">
    <property type="match status" value="1"/>
</dbReference>
<dbReference type="CDD" id="cd00009">
    <property type="entry name" value="AAA"/>
    <property type="match status" value="1"/>
</dbReference>
<dbReference type="EMBL" id="CAKOGL010000012">
    <property type="protein sequence ID" value="CAH2092694.1"/>
    <property type="molecule type" value="Genomic_DNA"/>
</dbReference>
<keyword evidence="2" id="KW-0539">Nucleus</keyword>
<organism evidence="6 7">
    <name type="scientific">Euphydryas editha</name>
    <name type="common">Edith's checkerspot</name>
    <dbReference type="NCBI Taxonomy" id="104508"/>
    <lineage>
        <taxon>Eukaryota</taxon>
        <taxon>Metazoa</taxon>
        <taxon>Ecdysozoa</taxon>
        <taxon>Arthropoda</taxon>
        <taxon>Hexapoda</taxon>
        <taxon>Insecta</taxon>
        <taxon>Pterygota</taxon>
        <taxon>Neoptera</taxon>
        <taxon>Endopterygota</taxon>
        <taxon>Lepidoptera</taxon>
        <taxon>Glossata</taxon>
        <taxon>Ditrysia</taxon>
        <taxon>Papilionoidea</taxon>
        <taxon>Nymphalidae</taxon>
        <taxon>Nymphalinae</taxon>
        <taxon>Euphydryas</taxon>
    </lineage>
</organism>
<dbReference type="SUPFAM" id="SSF52540">
    <property type="entry name" value="P-loop containing nucleoside triphosphate hydrolases"/>
    <property type="match status" value="1"/>
</dbReference>
<dbReference type="AlphaFoldDB" id="A0AAU9U4Q1"/>
<evidence type="ECO:0000256" key="3">
    <source>
        <dbReference type="ARBA" id="ARBA00043975"/>
    </source>
</evidence>
<protein>
    <recommendedName>
        <fullName evidence="5">AAA+ ATPase domain-containing protein</fullName>
    </recommendedName>
</protein>
<evidence type="ECO:0000256" key="1">
    <source>
        <dbReference type="ARBA" id="ARBA00004123"/>
    </source>
</evidence>
<evidence type="ECO:0000313" key="6">
    <source>
        <dbReference type="EMBL" id="CAH2092694.1"/>
    </source>
</evidence>
<dbReference type="InterPro" id="IPR027417">
    <property type="entry name" value="P-loop_NTPase"/>
</dbReference>
<evidence type="ECO:0000256" key="4">
    <source>
        <dbReference type="SAM" id="MobiDB-lite"/>
    </source>
</evidence>
<dbReference type="Proteomes" id="UP001153954">
    <property type="component" value="Unassembled WGS sequence"/>
</dbReference>
<dbReference type="Pfam" id="PF00004">
    <property type="entry name" value="AAA"/>
    <property type="match status" value="1"/>
</dbReference>
<evidence type="ECO:0000259" key="5">
    <source>
        <dbReference type="SMART" id="SM00382"/>
    </source>
</evidence>
<comment type="similarity">
    <text evidence="3">Belongs to the activator 1 small subunits family. CTF18 subfamily.</text>
</comment>
<reference evidence="6" key="1">
    <citation type="submission" date="2022-03" db="EMBL/GenBank/DDBJ databases">
        <authorList>
            <person name="Tunstrom K."/>
        </authorList>
    </citation>
    <scope>NUCLEOTIDE SEQUENCE</scope>
</reference>
<dbReference type="Gene3D" id="3.40.50.300">
    <property type="entry name" value="P-loop containing nucleotide triphosphate hydrolases"/>
    <property type="match status" value="1"/>
</dbReference>
<dbReference type="GO" id="GO:0005524">
    <property type="term" value="F:ATP binding"/>
    <property type="evidence" value="ECO:0007669"/>
    <property type="project" value="InterPro"/>
</dbReference>
<accession>A0AAU9U4Q1</accession>
<comment type="caution">
    <text evidence="6">The sequence shown here is derived from an EMBL/GenBank/DDBJ whole genome shotgun (WGS) entry which is preliminary data.</text>
</comment>
<dbReference type="GO" id="GO:0016887">
    <property type="term" value="F:ATP hydrolysis activity"/>
    <property type="evidence" value="ECO:0007669"/>
    <property type="project" value="InterPro"/>
</dbReference>
<proteinExistence type="inferred from homology"/>
<keyword evidence="7" id="KW-1185">Reference proteome</keyword>
<dbReference type="SMART" id="SM00382">
    <property type="entry name" value="AAA"/>
    <property type="match status" value="1"/>
</dbReference>
<sequence>MGDYPDPDEEYELMYSDELELLRDMDGNTESNPIRKKLQTAKRSLDFSSPVAKKIVSNERRNSNTASNNSTDGSFSLTPSLQHLDDILPSSNGPNKRTVEDLFGDINDIDFDNIQLPSKKQKTEEECDMELIDKIIEGRRQRQLLTEPSARGIVNTGPNYVVKENLTTSVPKWPFIPLKNSNGDRIYVRLVCEDLWEDSLDKVTNQLSLQTTYASVWEEARKIIEAKKQETESTELSHETGIKDNVVDELWVEKYRPKSYVDLLSEEPVNRALLHWLHLWDKVVFKKDVKTKEPHQRIAFSKRTGQFQMSNNWKGKKENEPELDEDGRPHHKVALLCGPPGVGKTTLAHLLARLAGYRPVEINASDERSTEAFQTALQSATLMQSVLDAERRPNCLILDEIDGAPIQTVELLVKWCTASAKKEEGKKKNKTQPLKRPVIAICNDLYATSLRPLRLVSLIVSVGSTSAARLAARLTRVSRAEHVRVTARALGALAARARGDVRTALHLLAFLKARDRETINVEDVENAAIGTKDSTTSMMQALQAIFTINDSEPTSILKTIQAAGEYDRIVEGIFENYLTARVDSRLLIACETTTWLRLYDIVSSWTQRTQNYSLYSLLPLCIARCHSLLASRQQLKVKFPMQAQEMSRRRAELESAVAAVRAARVDVSRRALRLDLLPLLPYVLSPTLRSANIQLCSETERKSLRACAGAMCDFGLQYSQQRTPEGLYAFLLEPDVYKVAFFGSEERLRPPPAVRQAIAREQQLEIIRRNENMMNRMCSKNSSSEAKQKTDKQTITKDVKTELPNHLQRLQPKVIEKPTRVSVSFIYTN</sequence>
<dbReference type="PANTHER" id="PTHR46765">
    <property type="entry name" value="P-LOOP CONTAINING NUCLEOSIDE TRIPHOSPHATE HYDROLASES SUPERFAMILY PROTEIN"/>
    <property type="match status" value="1"/>
</dbReference>
<evidence type="ECO:0000256" key="2">
    <source>
        <dbReference type="ARBA" id="ARBA00023242"/>
    </source>
</evidence>
<dbReference type="InterPro" id="IPR053016">
    <property type="entry name" value="CTF18-RFC_complex"/>
</dbReference>
<dbReference type="PANTHER" id="PTHR46765:SF1">
    <property type="entry name" value="P-LOOP CONTAINING NUCLEOSIDE TRIPHOSPHATE HYDROLASES SUPERFAMILY PROTEIN"/>
    <property type="match status" value="1"/>
</dbReference>
<feature type="compositionally biased region" description="Low complexity" evidence="4">
    <location>
        <begin position="63"/>
        <end position="74"/>
    </location>
</feature>
<gene>
    <name evidence="6" type="ORF">EEDITHA_LOCUS8429</name>
</gene>
<dbReference type="InterPro" id="IPR003593">
    <property type="entry name" value="AAA+_ATPase"/>
</dbReference>
<evidence type="ECO:0000313" key="7">
    <source>
        <dbReference type="Proteomes" id="UP001153954"/>
    </source>
</evidence>
<dbReference type="GO" id="GO:0005634">
    <property type="term" value="C:nucleus"/>
    <property type="evidence" value="ECO:0007669"/>
    <property type="project" value="UniProtKB-SubCell"/>
</dbReference>
<feature type="region of interest" description="Disordered" evidence="4">
    <location>
        <begin position="52"/>
        <end position="95"/>
    </location>
</feature>
<feature type="domain" description="AAA+ ATPase" evidence="5">
    <location>
        <begin position="330"/>
        <end position="464"/>
    </location>
</feature>